<evidence type="ECO:0000313" key="2">
    <source>
        <dbReference type="Proteomes" id="UP001165064"/>
    </source>
</evidence>
<protein>
    <submittedName>
        <fullName evidence="1">Unnamed protein product</fullName>
    </submittedName>
</protein>
<accession>A0ACB5TQW3</accession>
<name>A0ACB5TQW3_AMBMO</name>
<gene>
    <name evidence="1" type="ORF">Amon02_000935500</name>
</gene>
<sequence length="77" mass="8666">MGVFQEDIIKVAYEAEIGWLVHDNSNSGNDSKYREDDLQSGSKEMESRNVQLNDSSCDRSSDKQMHIAGQNSISKKN</sequence>
<dbReference type="Proteomes" id="UP001165064">
    <property type="component" value="Unassembled WGS sequence"/>
</dbReference>
<organism evidence="1 2">
    <name type="scientific">Ambrosiozyma monospora</name>
    <name type="common">Yeast</name>
    <name type="synonym">Endomycopsis monosporus</name>
    <dbReference type="NCBI Taxonomy" id="43982"/>
    <lineage>
        <taxon>Eukaryota</taxon>
        <taxon>Fungi</taxon>
        <taxon>Dikarya</taxon>
        <taxon>Ascomycota</taxon>
        <taxon>Saccharomycotina</taxon>
        <taxon>Pichiomycetes</taxon>
        <taxon>Pichiales</taxon>
        <taxon>Pichiaceae</taxon>
        <taxon>Ambrosiozyma</taxon>
    </lineage>
</organism>
<dbReference type="EMBL" id="BSXS01008760">
    <property type="protein sequence ID" value="GME93565.1"/>
    <property type="molecule type" value="Genomic_DNA"/>
</dbReference>
<keyword evidence="2" id="KW-1185">Reference proteome</keyword>
<evidence type="ECO:0000313" key="1">
    <source>
        <dbReference type="EMBL" id="GME93565.1"/>
    </source>
</evidence>
<proteinExistence type="predicted"/>
<reference evidence="1" key="1">
    <citation type="submission" date="2023-04" db="EMBL/GenBank/DDBJ databases">
        <title>Ambrosiozyma monospora NBRC 10751.</title>
        <authorList>
            <person name="Ichikawa N."/>
            <person name="Sato H."/>
            <person name="Tonouchi N."/>
        </authorList>
    </citation>
    <scope>NUCLEOTIDE SEQUENCE</scope>
    <source>
        <strain evidence="1">NBRC 10751</strain>
    </source>
</reference>
<comment type="caution">
    <text evidence="1">The sequence shown here is derived from an EMBL/GenBank/DDBJ whole genome shotgun (WGS) entry which is preliminary data.</text>
</comment>